<feature type="transmembrane region" description="Helical" evidence="3">
    <location>
        <begin position="196"/>
        <end position="217"/>
    </location>
</feature>
<evidence type="ECO:0000256" key="3">
    <source>
        <dbReference type="SAM" id="Phobius"/>
    </source>
</evidence>
<feature type="coiled-coil region" evidence="1">
    <location>
        <begin position="161"/>
        <end position="190"/>
    </location>
</feature>
<reference evidence="5" key="1">
    <citation type="journal article" date="2016" name="Sci. Rep.">
        <title>Molecular characterization of firefly nuptial gifts: a multi-omics approach sheds light on postcopulatory sexual selection.</title>
        <authorList>
            <person name="Al-Wathiqui N."/>
            <person name="Fallon T.R."/>
            <person name="South A."/>
            <person name="Weng J.K."/>
            <person name="Lewis S.M."/>
        </authorList>
    </citation>
    <scope>NUCLEOTIDE SEQUENCE</scope>
</reference>
<dbReference type="PROSITE" id="PS50835">
    <property type="entry name" value="IG_LIKE"/>
    <property type="match status" value="1"/>
</dbReference>
<dbReference type="EMBL" id="GEZM01065744">
    <property type="protein sequence ID" value="JAV68345.1"/>
    <property type="molecule type" value="Transcribed_RNA"/>
</dbReference>
<evidence type="ECO:0000256" key="2">
    <source>
        <dbReference type="SAM" id="MobiDB-lite"/>
    </source>
</evidence>
<evidence type="ECO:0000313" key="5">
    <source>
        <dbReference type="EMBL" id="JAV68345.1"/>
    </source>
</evidence>
<dbReference type="InterPro" id="IPR007110">
    <property type="entry name" value="Ig-like_dom"/>
</dbReference>
<keyword evidence="3" id="KW-0812">Transmembrane</keyword>
<organism evidence="5">
    <name type="scientific">Photinus pyralis</name>
    <name type="common">Common eastern firefly</name>
    <name type="synonym">Lampyris pyralis</name>
    <dbReference type="NCBI Taxonomy" id="7054"/>
    <lineage>
        <taxon>Eukaryota</taxon>
        <taxon>Metazoa</taxon>
        <taxon>Ecdysozoa</taxon>
        <taxon>Arthropoda</taxon>
        <taxon>Hexapoda</taxon>
        <taxon>Insecta</taxon>
        <taxon>Pterygota</taxon>
        <taxon>Neoptera</taxon>
        <taxon>Endopterygota</taxon>
        <taxon>Coleoptera</taxon>
        <taxon>Polyphaga</taxon>
        <taxon>Elateriformia</taxon>
        <taxon>Elateroidea</taxon>
        <taxon>Lampyridae</taxon>
        <taxon>Lampyrinae</taxon>
        <taxon>Photinus</taxon>
    </lineage>
</organism>
<feature type="region of interest" description="Disordered" evidence="2">
    <location>
        <begin position="269"/>
        <end position="305"/>
    </location>
</feature>
<dbReference type="AlphaFoldDB" id="A0A1Y1L8S8"/>
<feature type="domain" description="Ig-like" evidence="4">
    <location>
        <begin position="33"/>
        <end position="116"/>
    </location>
</feature>
<keyword evidence="1" id="KW-0175">Coiled coil</keyword>
<evidence type="ECO:0000256" key="1">
    <source>
        <dbReference type="SAM" id="Coils"/>
    </source>
</evidence>
<evidence type="ECO:0000259" key="4">
    <source>
        <dbReference type="PROSITE" id="PS50835"/>
    </source>
</evidence>
<keyword evidence="3" id="KW-1133">Transmembrane helix</keyword>
<accession>A0A1Y1L8S8</accession>
<keyword evidence="3" id="KW-0472">Membrane</keyword>
<protein>
    <recommendedName>
        <fullName evidence="4">Ig-like domain-containing protein</fullName>
    </recommendedName>
</protein>
<name>A0A1Y1L8S8_PHOPY</name>
<proteinExistence type="predicted"/>
<sequence length="305" mass="34070">MCTNFYKMTTPVQKIIFITGLFTCNVFSKESEPYLTIMVNNRPLLTDTITVNNGQNVYVDCIAHPSHHSALWLPKGKHFKQKDTISSNTATLNLTDSNAGIYVCQSLPTKLERSVNVVAKKRIRRDGSFDFTLPEGPISFEDALRLQKEFLEKYKLTDYSMQNHIQEAEDRRREAEIERAEEQMKAKKRESVNRTVGVTVGVLAIGGVLIAILCVLCRNSNRKPPTPIASISVPTRTTVEQLRPLNSHTAQSPYRPIETNIAPYPPTSFAVRPTAPTAVEPETPPPPSYTEAVNNMRPTAPAITT</sequence>